<dbReference type="InterPro" id="IPR014917">
    <property type="entry name" value="DUF1800"/>
</dbReference>
<sequence>MPLLPLNGTLGQHRAAHLLRRAAFGGTKADIDAFAGLSAAQATAQLFVNSAFPAPPVNPDTGATWIGTPRTDGEGDDRLSMLFIQWFLGRMMGVDNLPINDIVREKLVFFLHSYFTTMNSKVSNSRALYYQNELFRRFAFDENDDVLGPRDFRTLVKKVSLDNAMMLFLDGQQNVKGSPNENYAREMLELYTIGRGLEGNVPSTGIPGDYYNFTEQDVRAAANVLTGYDFDETFTNLDPETGLPTAIIKGGLSPSQHESDSGLKQFSNRFNNAVIAADPALMINGDPTPESMADELDQLINMIFGQEETARHICRKLYRFYVHYEITPELDNDIIADMASRFIAGGFKIQPVLEALFTSSHFYEAIGGVDDDKFGAIIKSPLDLVVTTFTFFEISVPSYQSDTARFYEATGELLKAMESQGMTLYEPIEVAGYPAYHQFPRYNRNWISTNYLVRRYQFIRELLDGNEMFYFNVRSFLSQRFAIQWTDARQLILALCPYIFPMAQNLSFTAGTSHLTAERLNYFLYAFLTANQYTEAEWTTLTADPNTNYLEIESLLTSLLNSTLQTPEYQLF</sequence>
<protein>
    <submittedName>
        <fullName evidence="1">DUF1800 domain-containing protein</fullName>
    </submittedName>
</protein>
<dbReference type="RefSeq" id="WP_225700007.1">
    <property type="nucleotide sequence ID" value="NZ_JAIXNE010000010.1"/>
</dbReference>
<dbReference type="EMBL" id="JAIXNE010000010">
    <property type="protein sequence ID" value="MCA6079146.1"/>
    <property type="molecule type" value="Genomic_DNA"/>
</dbReference>
<evidence type="ECO:0000313" key="2">
    <source>
        <dbReference type="Proteomes" id="UP001139409"/>
    </source>
</evidence>
<dbReference type="Pfam" id="PF08811">
    <property type="entry name" value="DUF1800"/>
    <property type="match status" value="1"/>
</dbReference>
<proteinExistence type="predicted"/>
<dbReference type="AlphaFoldDB" id="A0A9X1HWI8"/>
<dbReference type="Proteomes" id="UP001139409">
    <property type="component" value="Unassembled WGS sequence"/>
</dbReference>
<comment type="caution">
    <text evidence="1">The sequence shown here is derived from an EMBL/GenBank/DDBJ whole genome shotgun (WGS) entry which is preliminary data.</text>
</comment>
<reference evidence="1" key="1">
    <citation type="submission" date="2021-09" db="EMBL/GenBank/DDBJ databases">
        <title>Fulvivirga sp. isolated from coastal sediment.</title>
        <authorList>
            <person name="Yu H."/>
        </authorList>
    </citation>
    <scope>NUCLEOTIDE SEQUENCE</scope>
    <source>
        <strain evidence="1">1062</strain>
    </source>
</reference>
<evidence type="ECO:0000313" key="1">
    <source>
        <dbReference type="EMBL" id="MCA6079146.1"/>
    </source>
</evidence>
<accession>A0A9X1HWI8</accession>
<keyword evidence="2" id="KW-1185">Reference proteome</keyword>
<gene>
    <name evidence="1" type="ORF">LDX50_30015</name>
</gene>
<organism evidence="1 2">
    <name type="scientific">Fulvivirga sedimenti</name>
    <dbReference type="NCBI Taxonomy" id="2879465"/>
    <lineage>
        <taxon>Bacteria</taxon>
        <taxon>Pseudomonadati</taxon>
        <taxon>Bacteroidota</taxon>
        <taxon>Cytophagia</taxon>
        <taxon>Cytophagales</taxon>
        <taxon>Fulvivirgaceae</taxon>
        <taxon>Fulvivirga</taxon>
    </lineage>
</organism>
<name>A0A9X1HWI8_9BACT</name>